<evidence type="ECO:0000256" key="1">
    <source>
        <dbReference type="ARBA" id="ARBA00004413"/>
    </source>
</evidence>
<feature type="domain" description="ABC transporter" evidence="9">
    <location>
        <begin position="5"/>
        <end position="235"/>
    </location>
</feature>
<keyword evidence="2" id="KW-0813">Transport</keyword>
<evidence type="ECO:0000259" key="9">
    <source>
        <dbReference type="PROSITE" id="PS50893"/>
    </source>
</evidence>
<dbReference type="InterPro" id="IPR027417">
    <property type="entry name" value="P-loop_NTPase"/>
</dbReference>
<dbReference type="InterPro" id="IPR005894">
    <property type="entry name" value="DrrA"/>
</dbReference>
<dbReference type="InterPro" id="IPR003593">
    <property type="entry name" value="AAA+_ATPase"/>
</dbReference>
<dbReference type="InterPro" id="IPR003439">
    <property type="entry name" value="ABC_transporter-like_ATP-bd"/>
</dbReference>
<evidence type="ECO:0000256" key="6">
    <source>
        <dbReference type="ARBA" id="ARBA00022967"/>
    </source>
</evidence>
<evidence type="ECO:0000256" key="8">
    <source>
        <dbReference type="ARBA" id="ARBA00049985"/>
    </source>
</evidence>
<dbReference type="AlphaFoldDB" id="A0A498H175"/>
<reference evidence="10 11" key="1">
    <citation type="journal article" date="2015" name="Int. J. Syst. Evol. Microbiol.">
        <title>Methanoculleus taiwanensis sp. nov., a methanogen isolated from deep marine sediment at the deformation front area near Taiwan.</title>
        <authorList>
            <person name="Weng C.Y."/>
            <person name="Chen S.C."/>
            <person name="Lai M.C."/>
            <person name="Wu S.Y."/>
            <person name="Lin S."/>
            <person name="Yang T.F."/>
            <person name="Chen P.C."/>
        </authorList>
    </citation>
    <scope>NUCLEOTIDE SEQUENCE [LARGE SCALE GENOMIC DNA]</scope>
    <source>
        <strain evidence="10 11">CYW4</strain>
    </source>
</reference>
<dbReference type="PANTHER" id="PTHR43582:SF4">
    <property type="entry name" value="ANTIBIOTIC RESISTANCE ABC TRANSPORTER ATP-BINDING PROTEIN"/>
    <property type="match status" value="1"/>
</dbReference>
<dbReference type="PANTHER" id="PTHR43582">
    <property type="entry name" value="LINEARMYCIN RESISTANCE ATP-BINDING PROTEIN LNRL"/>
    <property type="match status" value="1"/>
</dbReference>
<dbReference type="GO" id="GO:0016887">
    <property type="term" value="F:ATP hydrolysis activity"/>
    <property type="evidence" value="ECO:0007669"/>
    <property type="project" value="InterPro"/>
</dbReference>
<keyword evidence="5" id="KW-0067">ATP-binding</keyword>
<dbReference type="FunFam" id="3.40.50.300:FF:000589">
    <property type="entry name" value="ABC transporter, ATP-binding subunit"/>
    <property type="match status" value="1"/>
</dbReference>
<dbReference type="Pfam" id="PF00005">
    <property type="entry name" value="ABC_tran"/>
    <property type="match status" value="1"/>
</dbReference>
<proteinExistence type="inferred from homology"/>
<dbReference type="Gene3D" id="3.40.50.300">
    <property type="entry name" value="P-loop containing nucleotide triphosphate hydrolases"/>
    <property type="match status" value="1"/>
</dbReference>
<dbReference type="PROSITE" id="PS00211">
    <property type="entry name" value="ABC_TRANSPORTER_1"/>
    <property type="match status" value="1"/>
</dbReference>
<organism evidence="10 11">
    <name type="scientific">Methanoculleus taiwanensis</name>
    <dbReference type="NCBI Taxonomy" id="1550565"/>
    <lineage>
        <taxon>Archaea</taxon>
        <taxon>Methanobacteriati</taxon>
        <taxon>Methanobacteriota</taxon>
        <taxon>Stenosarchaea group</taxon>
        <taxon>Methanomicrobia</taxon>
        <taxon>Methanomicrobiales</taxon>
        <taxon>Methanomicrobiaceae</taxon>
        <taxon>Methanoculleus</taxon>
    </lineage>
</organism>
<dbReference type="SUPFAM" id="SSF52540">
    <property type="entry name" value="P-loop containing nucleoside triphosphate hydrolases"/>
    <property type="match status" value="1"/>
</dbReference>
<comment type="caution">
    <text evidence="10">The sequence shown here is derived from an EMBL/GenBank/DDBJ whole genome shotgun (WGS) entry which is preliminary data.</text>
</comment>
<evidence type="ECO:0000313" key="11">
    <source>
        <dbReference type="Proteomes" id="UP000290932"/>
    </source>
</evidence>
<dbReference type="SMART" id="SM00382">
    <property type="entry name" value="AAA"/>
    <property type="match status" value="1"/>
</dbReference>
<dbReference type="GO" id="GO:0005886">
    <property type="term" value="C:plasma membrane"/>
    <property type="evidence" value="ECO:0007669"/>
    <property type="project" value="UniProtKB-SubCell"/>
</dbReference>
<dbReference type="GO" id="GO:1900753">
    <property type="term" value="P:doxorubicin transport"/>
    <property type="evidence" value="ECO:0007669"/>
    <property type="project" value="InterPro"/>
</dbReference>
<evidence type="ECO:0000256" key="2">
    <source>
        <dbReference type="ARBA" id="ARBA00022448"/>
    </source>
</evidence>
<dbReference type="PROSITE" id="PS50893">
    <property type="entry name" value="ABC_TRANSPORTER_2"/>
    <property type="match status" value="1"/>
</dbReference>
<comment type="similarity">
    <text evidence="8">Belongs to the ABC transporter superfamily. Drug exporter-1 (DrugE1) (TC 3.A.1.105) family.</text>
</comment>
<protein>
    <submittedName>
        <fullName evidence="10">Daunorubicin ABC transporter ATPase</fullName>
    </submittedName>
</protein>
<gene>
    <name evidence="10" type="ORF">ABH15_08975</name>
</gene>
<evidence type="ECO:0000256" key="4">
    <source>
        <dbReference type="ARBA" id="ARBA00022741"/>
    </source>
</evidence>
<sequence length="325" mass="36421">MPDIIEVGGFSHRFGSLTAVDTITFSVRDGEIFSLLGPNGAGKSTTINVLTTLLPLQKGAVRVAGYDVSRDQPAVRRSIGIVFQNEVLDRDLTVWESLEFHGRLYSIPRNERAARIEELMAVVELTEKSDIRTKYLSGGMRRRLEIARGLMTRPRVLFLDEPTIGLDPQTRRRIWDYIRRVNEEGTTIFLTTHYMDEADHLSDRIGIIDHGRIVVEGTPEELKKSLGNDIVWLDTDDNDQTAALLGTIGSVHSIRAAGEGVTAVTNEDGTRCLPNVIDLISRNGISLAGINLKKPTMDDVFIHYTGRAIREESTDKVHPHQRRRR</sequence>
<dbReference type="Pfam" id="PF13732">
    <property type="entry name" value="DrrA1-3_C"/>
    <property type="match status" value="1"/>
</dbReference>
<name>A0A498H175_9EURY</name>
<comment type="subcellular location">
    <subcellularLocation>
        <location evidence="1">Cell membrane</location>
        <topology evidence="1">Peripheral membrane protein</topology>
        <orientation evidence="1">Cytoplasmic side</orientation>
    </subcellularLocation>
</comment>
<keyword evidence="7" id="KW-0472">Membrane</keyword>
<dbReference type="NCBIfam" id="TIGR01188">
    <property type="entry name" value="drrA"/>
    <property type="match status" value="1"/>
</dbReference>
<dbReference type="EMBL" id="LHQS01000002">
    <property type="protein sequence ID" value="RXE56582.1"/>
    <property type="molecule type" value="Genomic_DNA"/>
</dbReference>
<evidence type="ECO:0000256" key="5">
    <source>
        <dbReference type="ARBA" id="ARBA00022840"/>
    </source>
</evidence>
<dbReference type="GO" id="GO:0043215">
    <property type="term" value="P:daunorubicin transport"/>
    <property type="evidence" value="ECO:0007669"/>
    <property type="project" value="InterPro"/>
</dbReference>
<dbReference type="GO" id="GO:0005524">
    <property type="term" value="F:ATP binding"/>
    <property type="evidence" value="ECO:0007669"/>
    <property type="project" value="UniProtKB-KW"/>
</dbReference>
<evidence type="ECO:0000256" key="3">
    <source>
        <dbReference type="ARBA" id="ARBA00022475"/>
    </source>
</evidence>
<keyword evidence="6" id="KW-1278">Translocase</keyword>
<keyword evidence="3" id="KW-1003">Cell membrane</keyword>
<dbReference type="OrthoDB" id="31298at2157"/>
<keyword evidence="11" id="KW-1185">Reference proteome</keyword>
<evidence type="ECO:0000313" key="10">
    <source>
        <dbReference type="EMBL" id="RXE56582.1"/>
    </source>
</evidence>
<dbReference type="Proteomes" id="UP000290932">
    <property type="component" value="Unassembled WGS sequence"/>
</dbReference>
<dbReference type="InterPro" id="IPR017871">
    <property type="entry name" value="ABC_transporter-like_CS"/>
</dbReference>
<keyword evidence="4" id="KW-0547">Nucleotide-binding</keyword>
<dbReference type="InterPro" id="IPR025302">
    <property type="entry name" value="DrrA1/2-like_C"/>
</dbReference>
<evidence type="ECO:0000256" key="7">
    <source>
        <dbReference type="ARBA" id="ARBA00023136"/>
    </source>
</evidence>
<accession>A0A498H175</accession>